<gene>
    <name evidence="9" type="primary">tatB</name>
    <name evidence="11" type="ORF">SAMN04488518_11079</name>
</gene>
<keyword evidence="7 9" id="KW-0811">Translocation</keyword>
<comment type="function">
    <text evidence="9">Part of the twin-arginine translocation (Tat) system that transports large folded proteins containing a characteristic twin-arginine motif in their signal peptide across membranes. Together with TatC, TatB is part of a receptor directly interacting with Tat signal peptides. TatB may form an oligomeric binding site that transiently accommodates folded Tat precursor proteins before their translocation.</text>
</comment>
<dbReference type="RefSeq" id="WP_093521679.1">
    <property type="nucleotide sequence ID" value="NZ_FOSK01000010.1"/>
</dbReference>
<feature type="compositionally biased region" description="Basic and acidic residues" evidence="10">
    <location>
        <begin position="80"/>
        <end position="104"/>
    </location>
</feature>
<dbReference type="PANTHER" id="PTHR33162">
    <property type="entry name" value="SEC-INDEPENDENT PROTEIN TRANSLOCASE PROTEIN TATA, CHLOROPLASTIC"/>
    <property type="match status" value="1"/>
</dbReference>
<comment type="subunit">
    <text evidence="9">The Tat system comprises two distinct complexes: a TatABC complex, containing multiple copies of TatA, TatB and TatC subunits, and a separate TatA complex, containing only TatA subunits. Substrates initially bind to the TatABC complex, which probably triggers association of the separate TatA complex to form the active translocon.</text>
</comment>
<keyword evidence="3 9" id="KW-1003">Cell membrane</keyword>
<comment type="subcellular location">
    <subcellularLocation>
        <location evidence="9">Cell membrane</location>
        <topology evidence="9">Single-pass membrane protein</topology>
    </subcellularLocation>
    <subcellularLocation>
        <location evidence="1">Membrane</location>
        <topology evidence="1">Single-pass membrane protein</topology>
    </subcellularLocation>
</comment>
<dbReference type="PRINTS" id="PR01506">
    <property type="entry name" value="TATBPROTEIN"/>
</dbReference>
<feature type="compositionally biased region" description="Low complexity" evidence="10">
    <location>
        <begin position="121"/>
        <end position="132"/>
    </location>
</feature>
<dbReference type="InterPro" id="IPR003369">
    <property type="entry name" value="TatA/B/E"/>
</dbReference>
<evidence type="ECO:0000256" key="3">
    <source>
        <dbReference type="ARBA" id="ARBA00022475"/>
    </source>
</evidence>
<keyword evidence="8 9" id="KW-0472">Membrane</keyword>
<proteinExistence type="inferred from homology"/>
<sequence>MFDIAWTELLLVAVVAILVVGPKELPGMLRTIGRTIGSVRRMAGEFQSSLNDAVKEAEKQTGIDEMRKQADAAQNFNPLDDLKKTLADEKKKLEDSMKTAESDVKSSLNGEGSTESKPDSAPEAAPVKAEVPTQKVVSSAELASTQKAKESAASTPSSKDES</sequence>
<evidence type="ECO:0000256" key="4">
    <source>
        <dbReference type="ARBA" id="ARBA00022692"/>
    </source>
</evidence>
<comment type="similarity">
    <text evidence="9">Belongs to the TatB family.</text>
</comment>
<protein>
    <recommendedName>
        <fullName evidence="9">Sec-independent protein translocase protein TatB</fullName>
    </recommendedName>
</protein>
<evidence type="ECO:0000313" key="11">
    <source>
        <dbReference type="EMBL" id="SFK85550.1"/>
    </source>
</evidence>
<accession>A0A1I4CY33</accession>
<evidence type="ECO:0000256" key="6">
    <source>
        <dbReference type="ARBA" id="ARBA00022989"/>
    </source>
</evidence>
<keyword evidence="2 9" id="KW-0813">Transport</keyword>
<evidence type="ECO:0000313" key="12">
    <source>
        <dbReference type="Proteomes" id="UP000199598"/>
    </source>
</evidence>
<feature type="compositionally biased region" description="Polar residues" evidence="10">
    <location>
        <begin position="135"/>
        <end position="162"/>
    </location>
</feature>
<dbReference type="PANTHER" id="PTHR33162:SF1">
    <property type="entry name" value="SEC-INDEPENDENT PROTEIN TRANSLOCASE PROTEIN TATA, CHLOROPLASTIC"/>
    <property type="match status" value="1"/>
</dbReference>
<comment type="caution">
    <text evidence="11">The sequence shown here is derived from an EMBL/GenBank/DDBJ whole genome shotgun (WGS) entry which is preliminary data.</text>
</comment>
<keyword evidence="12" id="KW-1185">Reference proteome</keyword>
<reference evidence="11 12" key="1">
    <citation type="submission" date="2016-10" db="EMBL/GenBank/DDBJ databases">
        <authorList>
            <person name="Varghese N."/>
            <person name="Submissions S."/>
        </authorList>
    </citation>
    <scope>NUCLEOTIDE SEQUENCE [LARGE SCALE GENOMIC DNA]</scope>
    <source>
        <strain evidence="11 12">DSM 16392</strain>
    </source>
</reference>
<evidence type="ECO:0000256" key="1">
    <source>
        <dbReference type="ARBA" id="ARBA00004167"/>
    </source>
</evidence>
<dbReference type="Proteomes" id="UP000199598">
    <property type="component" value="Unassembled WGS sequence"/>
</dbReference>
<dbReference type="EMBL" id="FOSK01000010">
    <property type="protein sequence ID" value="SFK85550.1"/>
    <property type="molecule type" value="Genomic_DNA"/>
</dbReference>
<evidence type="ECO:0000256" key="9">
    <source>
        <dbReference type="HAMAP-Rule" id="MF_00237"/>
    </source>
</evidence>
<evidence type="ECO:0000256" key="8">
    <source>
        <dbReference type="ARBA" id="ARBA00023136"/>
    </source>
</evidence>
<dbReference type="InterPro" id="IPR018448">
    <property type="entry name" value="TatB"/>
</dbReference>
<keyword evidence="5 9" id="KW-0653">Protein transport</keyword>
<evidence type="ECO:0000256" key="5">
    <source>
        <dbReference type="ARBA" id="ARBA00022927"/>
    </source>
</evidence>
<feature type="region of interest" description="Disordered" evidence="10">
    <location>
        <begin position="71"/>
        <end position="162"/>
    </location>
</feature>
<evidence type="ECO:0000256" key="10">
    <source>
        <dbReference type="SAM" id="MobiDB-lite"/>
    </source>
</evidence>
<dbReference type="Gene3D" id="1.20.5.3310">
    <property type="match status" value="1"/>
</dbReference>
<evidence type="ECO:0000256" key="7">
    <source>
        <dbReference type="ARBA" id="ARBA00023010"/>
    </source>
</evidence>
<dbReference type="HAMAP" id="MF_00237">
    <property type="entry name" value="TatB"/>
    <property type="match status" value="1"/>
</dbReference>
<name>A0A1I4CY33_9HYPH</name>
<keyword evidence="4 9" id="KW-0812">Transmembrane</keyword>
<organism evidence="11 12">
    <name type="scientific">Pseudovibrio ascidiaceicola</name>
    <dbReference type="NCBI Taxonomy" id="285279"/>
    <lineage>
        <taxon>Bacteria</taxon>
        <taxon>Pseudomonadati</taxon>
        <taxon>Pseudomonadota</taxon>
        <taxon>Alphaproteobacteria</taxon>
        <taxon>Hyphomicrobiales</taxon>
        <taxon>Stappiaceae</taxon>
        <taxon>Pseudovibrio</taxon>
    </lineage>
</organism>
<dbReference type="NCBIfam" id="TIGR01410">
    <property type="entry name" value="tatB"/>
    <property type="match status" value="1"/>
</dbReference>
<dbReference type="Pfam" id="PF02416">
    <property type="entry name" value="TatA_B_E"/>
    <property type="match status" value="1"/>
</dbReference>
<keyword evidence="6 9" id="KW-1133">Transmembrane helix</keyword>
<evidence type="ECO:0000256" key="2">
    <source>
        <dbReference type="ARBA" id="ARBA00022448"/>
    </source>
</evidence>